<dbReference type="PANTHER" id="PTHR34216">
    <property type="match status" value="1"/>
</dbReference>
<dbReference type="SUPFAM" id="SSF88713">
    <property type="entry name" value="Glycoside hydrolase/deacetylase"/>
    <property type="match status" value="1"/>
</dbReference>
<proteinExistence type="predicted"/>
<dbReference type="RefSeq" id="WP_187318555.1">
    <property type="nucleotide sequence ID" value="NZ_JACSCY010000003.1"/>
</dbReference>
<name>A0ABR7MGN1_9BACT</name>
<dbReference type="Pfam" id="PF01522">
    <property type="entry name" value="Polysacc_deac_1"/>
    <property type="match status" value="2"/>
</dbReference>
<dbReference type="EMBL" id="JACSCY010000003">
    <property type="protein sequence ID" value="MBC6610246.1"/>
    <property type="molecule type" value="Genomic_DNA"/>
</dbReference>
<keyword evidence="2" id="KW-0732">Signal</keyword>
<dbReference type="InterPro" id="IPR051398">
    <property type="entry name" value="Polysacch_Deacetylase"/>
</dbReference>
<dbReference type="PANTHER" id="PTHR34216:SF3">
    <property type="entry name" value="POLY-BETA-1,6-N-ACETYL-D-GLUCOSAMINE N-DEACETYLASE"/>
    <property type="match status" value="1"/>
</dbReference>
<evidence type="ECO:0000256" key="2">
    <source>
        <dbReference type="ARBA" id="ARBA00022729"/>
    </source>
</evidence>
<dbReference type="InterPro" id="IPR002509">
    <property type="entry name" value="NODB_dom"/>
</dbReference>
<gene>
    <name evidence="4" type="ORF">H8B15_04910</name>
</gene>
<evidence type="ECO:0000256" key="1">
    <source>
        <dbReference type="ARBA" id="ARBA00004613"/>
    </source>
</evidence>
<accession>A0ABR7MGN1</accession>
<keyword evidence="5" id="KW-1185">Reference proteome</keyword>
<dbReference type="InterPro" id="IPR011330">
    <property type="entry name" value="Glyco_hydro/deAcase_b/a-brl"/>
</dbReference>
<evidence type="ECO:0000313" key="5">
    <source>
        <dbReference type="Proteomes" id="UP000622017"/>
    </source>
</evidence>
<reference evidence="4 5" key="1">
    <citation type="submission" date="2020-08" db="EMBL/GenBank/DDBJ databases">
        <title>Hymenobacter sp.</title>
        <authorList>
            <person name="Kim M.K."/>
        </authorList>
    </citation>
    <scope>NUCLEOTIDE SEQUENCE [LARGE SCALE GENOMIC DNA]</scope>
    <source>
        <strain evidence="4 5">BT507</strain>
    </source>
</reference>
<evidence type="ECO:0000259" key="3">
    <source>
        <dbReference type="PROSITE" id="PS51677"/>
    </source>
</evidence>
<dbReference type="Gene3D" id="3.20.20.370">
    <property type="entry name" value="Glycoside hydrolase/deacetylase"/>
    <property type="match status" value="1"/>
</dbReference>
<sequence length="336" mass="38316">MARWHRYNLFRLFRKRAVILMYHRVATPTLDPWQLAVSPAAFEEHLDVLRTHAHVLPLAELVDKIKENKLDKNYVAITFDDGYIDNYETAAPLLEKFALPATFFITNKNIDTPTEFWWDELASILLESPTLPKEITLPRTEDSFHFDLGNDAFLTAEKSKQYRAYIAWEPFDARTQLYSKLWEYISPLPDVQQRNALAAIRKWAGVGPLCRAAYRSVTASELKLLSSNPLFTIGAHTASHPALAHHSAQYQEHEIRSNKLFLEQLVGEPVSLFAYPSGNLDATIPALVRQLGFSAAFTTRGENITPRSALGTLGRFQVNEQTGEEFRRALAHWFNT</sequence>
<organism evidence="4 5">
    <name type="scientific">Hymenobacter citatus</name>
    <dbReference type="NCBI Taxonomy" id="2763506"/>
    <lineage>
        <taxon>Bacteria</taxon>
        <taxon>Pseudomonadati</taxon>
        <taxon>Bacteroidota</taxon>
        <taxon>Cytophagia</taxon>
        <taxon>Cytophagales</taxon>
        <taxon>Hymenobacteraceae</taxon>
        <taxon>Hymenobacter</taxon>
    </lineage>
</organism>
<comment type="caution">
    <text evidence="4">The sequence shown here is derived from an EMBL/GenBank/DDBJ whole genome shotgun (WGS) entry which is preliminary data.</text>
</comment>
<dbReference type="PROSITE" id="PS51677">
    <property type="entry name" value="NODB"/>
    <property type="match status" value="1"/>
</dbReference>
<comment type="subcellular location">
    <subcellularLocation>
        <location evidence="1">Secreted</location>
    </subcellularLocation>
</comment>
<feature type="domain" description="NodB homology" evidence="3">
    <location>
        <begin position="73"/>
        <end position="336"/>
    </location>
</feature>
<evidence type="ECO:0000313" key="4">
    <source>
        <dbReference type="EMBL" id="MBC6610246.1"/>
    </source>
</evidence>
<dbReference type="CDD" id="cd10918">
    <property type="entry name" value="CE4_NodB_like_5s_6s"/>
    <property type="match status" value="1"/>
</dbReference>
<dbReference type="Proteomes" id="UP000622017">
    <property type="component" value="Unassembled WGS sequence"/>
</dbReference>
<protein>
    <submittedName>
        <fullName evidence="4">Polysaccharide deacetylase family protein</fullName>
    </submittedName>
</protein>